<evidence type="ECO:0000313" key="3">
    <source>
        <dbReference type="Proteomes" id="UP001438008"/>
    </source>
</evidence>
<dbReference type="RefSeq" id="WP_349164896.1">
    <property type="nucleotide sequence ID" value="NZ_JBBMFE010000011.1"/>
</dbReference>
<organism evidence="2 3">
    <name type="scientific">Laedolimicola intestinihominis</name>
    <dbReference type="NCBI Taxonomy" id="3133166"/>
    <lineage>
        <taxon>Bacteria</taxon>
        <taxon>Bacillati</taxon>
        <taxon>Bacillota</taxon>
        <taxon>Clostridia</taxon>
        <taxon>Lachnospirales</taxon>
        <taxon>Lachnospiraceae</taxon>
        <taxon>Laedolimicola</taxon>
    </lineage>
</organism>
<gene>
    <name evidence="2" type="primary">yabQ</name>
    <name evidence="2" type="ORF">WMO29_11590</name>
</gene>
<protein>
    <submittedName>
        <fullName evidence="2">Spore cortex biosynthesis protein YabQ</fullName>
    </submittedName>
</protein>
<evidence type="ECO:0000313" key="2">
    <source>
        <dbReference type="EMBL" id="MEQ2473122.1"/>
    </source>
</evidence>
<keyword evidence="1" id="KW-0472">Membrane</keyword>
<feature type="transmembrane region" description="Helical" evidence="1">
    <location>
        <begin position="41"/>
        <end position="63"/>
    </location>
</feature>
<feature type="transmembrane region" description="Helical" evidence="1">
    <location>
        <begin position="12"/>
        <end position="29"/>
    </location>
</feature>
<comment type="caution">
    <text evidence="2">The sequence shown here is derived from an EMBL/GenBank/DDBJ whole genome shotgun (WGS) entry which is preliminary data.</text>
</comment>
<keyword evidence="3" id="KW-1185">Reference proteome</keyword>
<keyword evidence="1" id="KW-1133">Transmembrane helix</keyword>
<dbReference type="NCBIfam" id="TIGR02893">
    <property type="entry name" value="spore_yabQ"/>
    <property type="match status" value="1"/>
</dbReference>
<reference evidence="2 3" key="1">
    <citation type="submission" date="2024-03" db="EMBL/GenBank/DDBJ databases">
        <title>Human intestinal bacterial collection.</title>
        <authorList>
            <person name="Pauvert C."/>
            <person name="Hitch T.C.A."/>
            <person name="Clavel T."/>
        </authorList>
    </citation>
    <scope>NUCLEOTIDE SEQUENCE [LARGE SCALE GENOMIC DNA]</scope>
    <source>
        <strain evidence="2 3">CLA-AA-H132</strain>
    </source>
</reference>
<dbReference type="EMBL" id="JBBMFE010000011">
    <property type="protein sequence ID" value="MEQ2473122.1"/>
    <property type="molecule type" value="Genomic_DNA"/>
</dbReference>
<dbReference type="Pfam" id="PF09578">
    <property type="entry name" value="Spore_YabQ"/>
    <property type="match status" value="1"/>
</dbReference>
<feature type="transmembrane region" description="Helical" evidence="1">
    <location>
        <begin position="69"/>
        <end position="88"/>
    </location>
</feature>
<proteinExistence type="predicted"/>
<sequence length="113" mass="12870">MAGGILFELQFFGKAFLCGAALAFLYGGLKVFRRLVFHGTVWMAAEDLAYWLLCGFLIFRMLYRENSGAVRGFAVAAVVLGMLSWLLLSKMFRNIVNFIRKKLHKCIKKIIIK</sequence>
<keyword evidence="1" id="KW-0812">Transmembrane</keyword>
<accession>A0ABV1FJ74</accession>
<name>A0ABV1FJ74_9FIRM</name>
<dbReference type="InterPro" id="IPR019074">
    <property type="entry name" value="YabQ"/>
</dbReference>
<dbReference type="Proteomes" id="UP001438008">
    <property type="component" value="Unassembled WGS sequence"/>
</dbReference>
<evidence type="ECO:0000256" key="1">
    <source>
        <dbReference type="SAM" id="Phobius"/>
    </source>
</evidence>